<feature type="compositionally biased region" description="Basic residues" evidence="1">
    <location>
        <begin position="1"/>
        <end position="11"/>
    </location>
</feature>
<feature type="region of interest" description="Disordered" evidence="1">
    <location>
        <begin position="1"/>
        <end position="40"/>
    </location>
</feature>
<evidence type="ECO:0000256" key="1">
    <source>
        <dbReference type="SAM" id="MobiDB-lite"/>
    </source>
</evidence>
<sequence length="182" mass="21032">MSRIRRSGKSSRRSDDSDPDQESDSEQELDLVPDPHVDPDPLRYRTKNRFLYPPLLLLDFFIFIGKSTLECIVSFLPFAFWSTCLILNFGAYCILRAYRFLIWTVLLGISRMIVAMILTITQYLPLTLSEVRSFVMFVLPLGRLWLYFNPEDDSKSNLAGIELLLGKIEIGMITGKKLIEDR</sequence>
<feature type="transmembrane region" description="Helical" evidence="2">
    <location>
        <begin position="50"/>
        <end position="69"/>
    </location>
</feature>
<dbReference type="Proteomes" id="UP000244855">
    <property type="component" value="Unassembled WGS sequence"/>
</dbReference>
<gene>
    <name evidence="3" type="ORF">DM02DRAFT_625496</name>
</gene>
<dbReference type="AlphaFoldDB" id="A0A2V1E0X3"/>
<evidence type="ECO:0000313" key="3">
    <source>
        <dbReference type="EMBL" id="PVI03792.1"/>
    </source>
</evidence>
<keyword evidence="4" id="KW-1185">Reference proteome</keyword>
<feature type="transmembrane region" description="Helical" evidence="2">
    <location>
        <begin position="75"/>
        <end position="95"/>
    </location>
</feature>
<accession>A0A2V1E0X3</accession>
<protein>
    <submittedName>
        <fullName evidence="3">Uncharacterized protein</fullName>
    </submittedName>
</protein>
<name>A0A2V1E0X3_9PLEO</name>
<proteinExistence type="predicted"/>
<feature type="transmembrane region" description="Helical" evidence="2">
    <location>
        <begin position="100"/>
        <end position="125"/>
    </location>
</feature>
<dbReference type="EMBL" id="KZ805327">
    <property type="protein sequence ID" value="PVI03792.1"/>
    <property type="molecule type" value="Genomic_DNA"/>
</dbReference>
<keyword evidence="2" id="KW-1133">Transmembrane helix</keyword>
<keyword evidence="2" id="KW-0812">Transmembrane</keyword>
<reference evidence="3 4" key="1">
    <citation type="journal article" date="2018" name="Sci. Rep.">
        <title>Comparative genomics provides insights into the lifestyle and reveals functional heterogeneity of dark septate endophytic fungi.</title>
        <authorList>
            <person name="Knapp D.G."/>
            <person name="Nemeth J.B."/>
            <person name="Barry K."/>
            <person name="Hainaut M."/>
            <person name="Henrissat B."/>
            <person name="Johnson J."/>
            <person name="Kuo A."/>
            <person name="Lim J.H.P."/>
            <person name="Lipzen A."/>
            <person name="Nolan M."/>
            <person name="Ohm R.A."/>
            <person name="Tamas L."/>
            <person name="Grigoriev I.V."/>
            <person name="Spatafora J.W."/>
            <person name="Nagy L.G."/>
            <person name="Kovacs G.M."/>
        </authorList>
    </citation>
    <scope>NUCLEOTIDE SEQUENCE [LARGE SCALE GENOMIC DNA]</scope>
    <source>
        <strain evidence="3 4">DSE2036</strain>
    </source>
</reference>
<evidence type="ECO:0000256" key="2">
    <source>
        <dbReference type="SAM" id="Phobius"/>
    </source>
</evidence>
<keyword evidence="2" id="KW-0472">Membrane</keyword>
<organism evidence="3 4">
    <name type="scientific">Periconia macrospinosa</name>
    <dbReference type="NCBI Taxonomy" id="97972"/>
    <lineage>
        <taxon>Eukaryota</taxon>
        <taxon>Fungi</taxon>
        <taxon>Dikarya</taxon>
        <taxon>Ascomycota</taxon>
        <taxon>Pezizomycotina</taxon>
        <taxon>Dothideomycetes</taxon>
        <taxon>Pleosporomycetidae</taxon>
        <taxon>Pleosporales</taxon>
        <taxon>Massarineae</taxon>
        <taxon>Periconiaceae</taxon>
        <taxon>Periconia</taxon>
    </lineage>
</organism>
<evidence type="ECO:0000313" key="4">
    <source>
        <dbReference type="Proteomes" id="UP000244855"/>
    </source>
</evidence>
<feature type="compositionally biased region" description="Acidic residues" evidence="1">
    <location>
        <begin position="17"/>
        <end position="31"/>
    </location>
</feature>